<dbReference type="STRING" id="10181.G5C6Z2"/>
<accession>G5C6Z2</accession>
<sequence>MATGVQKEWVMEGNGCEKGLDSGKALEPCELSEHAAPVPLTCVCRSAHLLWPGSVKTEKKEPPAQDPCRNRRGNLDMKKLCSENEGKPEKEGKAEDKIEPEDEGKTEKEEKPDHEGKPAHEGKLEGEGEPDVERQGDDEGKAEIQSKLGDEGKPQGEGVLESQAQPASKQLPAEKHLAEGYVPRKAKRKTDRGTEDSPKDSQENIQDSHLSREEMMREFTDVSKGELRSCESRCYHTAEKEGKVSWPKMLYLEHLIASSHNISLILVFTNYDHHSEKVPHFAKSFSLLNPITTFKASSA</sequence>
<reference evidence="2 3" key="1">
    <citation type="journal article" date="2011" name="Nature">
        <title>Genome sequencing reveals insights into physiology and longevity of the naked mole rat.</title>
        <authorList>
            <person name="Kim E.B."/>
            <person name="Fang X."/>
            <person name="Fushan A.A."/>
            <person name="Huang Z."/>
            <person name="Lobanov A.V."/>
            <person name="Han L."/>
            <person name="Marino S.M."/>
            <person name="Sun X."/>
            <person name="Turanov A.A."/>
            <person name="Yang P."/>
            <person name="Yim S.H."/>
            <person name="Zhao X."/>
            <person name="Kasaikina M.V."/>
            <person name="Stoletzki N."/>
            <person name="Peng C."/>
            <person name="Polak P."/>
            <person name="Xiong Z."/>
            <person name="Kiezun A."/>
            <person name="Zhu Y."/>
            <person name="Chen Y."/>
            <person name="Kryukov G.V."/>
            <person name="Zhang Q."/>
            <person name="Peshkin L."/>
            <person name="Yang L."/>
            <person name="Bronson R.T."/>
            <person name="Buffenstein R."/>
            <person name="Wang B."/>
            <person name="Han C."/>
            <person name="Li Q."/>
            <person name="Chen L."/>
            <person name="Zhao W."/>
            <person name="Sunyaev S.R."/>
            <person name="Park T.J."/>
            <person name="Zhang G."/>
            <person name="Wang J."/>
            <person name="Gladyshev V.N."/>
        </authorList>
    </citation>
    <scope>NUCLEOTIDE SEQUENCE [LARGE SCALE GENOMIC DNA]</scope>
</reference>
<dbReference type="Proteomes" id="UP000006813">
    <property type="component" value="Unassembled WGS sequence"/>
</dbReference>
<feature type="region of interest" description="Disordered" evidence="1">
    <location>
        <begin position="52"/>
        <end position="212"/>
    </location>
</feature>
<proteinExistence type="predicted"/>
<dbReference type="InterPro" id="IPR021156">
    <property type="entry name" value="TF_A-like/BEX"/>
</dbReference>
<gene>
    <name evidence="2" type="ORF">GW7_09990</name>
</gene>
<name>G5C6Z2_HETGA</name>
<dbReference type="InParanoid" id="G5C6Z2"/>
<evidence type="ECO:0000313" key="2">
    <source>
        <dbReference type="EMBL" id="EHB17303.1"/>
    </source>
</evidence>
<keyword evidence="2" id="KW-0251">Elongation factor</keyword>
<dbReference type="AlphaFoldDB" id="G5C6Z2"/>
<evidence type="ECO:0000256" key="1">
    <source>
        <dbReference type="SAM" id="MobiDB-lite"/>
    </source>
</evidence>
<dbReference type="EMBL" id="JH173586">
    <property type="protein sequence ID" value="EHB17303.1"/>
    <property type="molecule type" value="Genomic_DNA"/>
</dbReference>
<organism evidence="2 3">
    <name type="scientific">Heterocephalus glaber</name>
    <name type="common">Naked mole rat</name>
    <dbReference type="NCBI Taxonomy" id="10181"/>
    <lineage>
        <taxon>Eukaryota</taxon>
        <taxon>Metazoa</taxon>
        <taxon>Chordata</taxon>
        <taxon>Craniata</taxon>
        <taxon>Vertebrata</taxon>
        <taxon>Euteleostomi</taxon>
        <taxon>Mammalia</taxon>
        <taxon>Eutheria</taxon>
        <taxon>Euarchontoglires</taxon>
        <taxon>Glires</taxon>
        <taxon>Rodentia</taxon>
        <taxon>Hystricomorpha</taxon>
        <taxon>Bathyergidae</taxon>
        <taxon>Heterocephalus</taxon>
    </lineage>
</organism>
<evidence type="ECO:0000313" key="3">
    <source>
        <dbReference type="Proteomes" id="UP000006813"/>
    </source>
</evidence>
<dbReference type="Pfam" id="PF04538">
    <property type="entry name" value="BEX"/>
    <property type="match status" value="1"/>
</dbReference>
<protein>
    <submittedName>
        <fullName evidence="2">Transcription elongation factor A protein-like 3</fullName>
    </submittedName>
</protein>
<keyword evidence="2" id="KW-0648">Protein biosynthesis</keyword>
<feature type="compositionally biased region" description="Basic and acidic residues" evidence="1">
    <location>
        <begin position="191"/>
        <end position="202"/>
    </location>
</feature>
<dbReference type="GO" id="GO:0003746">
    <property type="term" value="F:translation elongation factor activity"/>
    <property type="evidence" value="ECO:0007669"/>
    <property type="project" value="UniProtKB-KW"/>
</dbReference>
<dbReference type="eggNOG" id="ENOG502RKY0">
    <property type="taxonomic scope" value="Eukaryota"/>
</dbReference>
<feature type="compositionally biased region" description="Basic and acidic residues" evidence="1">
    <location>
        <begin position="73"/>
        <end position="154"/>
    </location>
</feature>